<dbReference type="InterPro" id="IPR011712">
    <property type="entry name" value="Sig_transdc_His_kin_sub3_dim/P"/>
</dbReference>
<comment type="caution">
    <text evidence="11">The sequence shown here is derived from an EMBL/GenBank/DDBJ whole genome shotgun (WGS) entry which is preliminary data.</text>
</comment>
<keyword evidence="12" id="KW-1185">Reference proteome</keyword>
<dbReference type="CDD" id="cd16917">
    <property type="entry name" value="HATPase_UhpB-NarQ-NarX-like"/>
    <property type="match status" value="1"/>
</dbReference>
<proteinExistence type="predicted"/>
<dbReference type="RefSeq" id="WP_382398832.1">
    <property type="nucleotide sequence ID" value="NZ_JBHSWH010000001.1"/>
</dbReference>
<name>A0ABW2ACB1_9MICO</name>
<keyword evidence="8" id="KW-0902">Two-component regulatory system</keyword>
<evidence type="ECO:0000256" key="5">
    <source>
        <dbReference type="ARBA" id="ARBA00022741"/>
    </source>
</evidence>
<comment type="catalytic activity">
    <reaction evidence="1">
        <text>ATP + protein L-histidine = ADP + protein N-phospho-L-histidine.</text>
        <dbReference type="EC" id="2.7.13.3"/>
    </reaction>
</comment>
<feature type="domain" description="Signal transduction histidine kinase subgroup 3 dimerisation and phosphoacceptor" evidence="10">
    <location>
        <begin position="184"/>
        <end position="249"/>
    </location>
</feature>
<keyword evidence="5" id="KW-0547">Nucleotide-binding</keyword>
<dbReference type="InterPro" id="IPR036890">
    <property type="entry name" value="HATPase_C_sf"/>
</dbReference>
<evidence type="ECO:0000256" key="9">
    <source>
        <dbReference type="SAM" id="Phobius"/>
    </source>
</evidence>
<feature type="transmembrane region" description="Helical" evidence="9">
    <location>
        <begin position="12"/>
        <end position="35"/>
    </location>
</feature>
<dbReference type="Gene3D" id="3.30.565.10">
    <property type="entry name" value="Histidine kinase-like ATPase, C-terminal domain"/>
    <property type="match status" value="1"/>
</dbReference>
<dbReference type="GO" id="GO:0016301">
    <property type="term" value="F:kinase activity"/>
    <property type="evidence" value="ECO:0007669"/>
    <property type="project" value="UniProtKB-KW"/>
</dbReference>
<dbReference type="PANTHER" id="PTHR24421:SF10">
    <property type="entry name" value="NITRATE_NITRITE SENSOR PROTEIN NARQ"/>
    <property type="match status" value="1"/>
</dbReference>
<organism evidence="11 12">
    <name type="scientific">Flexivirga alba</name>
    <dbReference type="NCBI Taxonomy" id="702742"/>
    <lineage>
        <taxon>Bacteria</taxon>
        <taxon>Bacillati</taxon>
        <taxon>Actinomycetota</taxon>
        <taxon>Actinomycetes</taxon>
        <taxon>Micrococcales</taxon>
        <taxon>Dermacoccaceae</taxon>
        <taxon>Flexivirga</taxon>
    </lineage>
</organism>
<dbReference type="InterPro" id="IPR050482">
    <property type="entry name" value="Sensor_HK_TwoCompSys"/>
</dbReference>
<evidence type="ECO:0000256" key="4">
    <source>
        <dbReference type="ARBA" id="ARBA00022679"/>
    </source>
</evidence>
<dbReference type="SUPFAM" id="SSF55874">
    <property type="entry name" value="ATPase domain of HSP90 chaperone/DNA topoisomerase II/histidine kinase"/>
    <property type="match status" value="1"/>
</dbReference>
<reference evidence="12" key="1">
    <citation type="journal article" date="2019" name="Int. J. Syst. Evol. Microbiol.">
        <title>The Global Catalogue of Microorganisms (GCM) 10K type strain sequencing project: providing services to taxonomists for standard genome sequencing and annotation.</title>
        <authorList>
            <consortium name="The Broad Institute Genomics Platform"/>
            <consortium name="The Broad Institute Genome Sequencing Center for Infectious Disease"/>
            <person name="Wu L."/>
            <person name="Ma J."/>
        </authorList>
    </citation>
    <scope>NUCLEOTIDE SEQUENCE [LARGE SCALE GENOMIC DNA]</scope>
    <source>
        <strain evidence="12">CCUG 58127</strain>
    </source>
</reference>
<evidence type="ECO:0000256" key="7">
    <source>
        <dbReference type="ARBA" id="ARBA00022840"/>
    </source>
</evidence>
<feature type="transmembrane region" description="Helical" evidence="9">
    <location>
        <begin position="108"/>
        <end position="128"/>
    </location>
</feature>
<evidence type="ECO:0000256" key="2">
    <source>
        <dbReference type="ARBA" id="ARBA00012438"/>
    </source>
</evidence>
<dbReference type="Proteomes" id="UP001596298">
    <property type="component" value="Unassembled WGS sequence"/>
</dbReference>
<keyword evidence="7" id="KW-0067">ATP-binding</keyword>
<evidence type="ECO:0000256" key="6">
    <source>
        <dbReference type="ARBA" id="ARBA00022777"/>
    </source>
</evidence>
<gene>
    <name evidence="11" type="ORF">ACFQDH_04380</name>
</gene>
<evidence type="ECO:0000313" key="11">
    <source>
        <dbReference type="EMBL" id="MFC6704523.1"/>
    </source>
</evidence>
<dbReference type="Gene3D" id="1.20.5.1930">
    <property type="match status" value="1"/>
</dbReference>
<dbReference type="Pfam" id="PF07730">
    <property type="entry name" value="HisKA_3"/>
    <property type="match status" value="1"/>
</dbReference>
<keyword evidence="9" id="KW-1133">Transmembrane helix</keyword>
<dbReference type="PANTHER" id="PTHR24421">
    <property type="entry name" value="NITRATE/NITRITE SENSOR PROTEIN NARX-RELATED"/>
    <property type="match status" value="1"/>
</dbReference>
<keyword evidence="4" id="KW-0808">Transferase</keyword>
<feature type="transmembrane region" description="Helical" evidence="9">
    <location>
        <begin position="86"/>
        <end position="101"/>
    </location>
</feature>
<feature type="transmembrane region" description="Helical" evidence="9">
    <location>
        <begin position="41"/>
        <end position="58"/>
    </location>
</feature>
<dbReference type="EC" id="2.7.13.3" evidence="2"/>
<evidence type="ECO:0000259" key="10">
    <source>
        <dbReference type="Pfam" id="PF07730"/>
    </source>
</evidence>
<keyword evidence="3" id="KW-0597">Phosphoprotein</keyword>
<keyword evidence="6 11" id="KW-0418">Kinase</keyword>
<evidence type="ECO:0000256" key="1">
    <source>
        <dbReference type="ARBA" id="ARBA00000085"/>
    </source>
</evidence>
<evidence type="ECO:0000256" key="8">
    <source>
        <dbReference type="ARBA" id="ARBA00023012"/>
    </source>
</evidence>
<evidence type="ECO:0000313" key="12">
    <source>
        <dbReference type="Proteomes" id="UP001596298"/>
    </source>
</evidence>
<evidence type="ECO:0000256" key="3">
    <source>
        <dbReference type="ARBA" id="ARBA00022553"/>
    </source>
</evidence>
<accession>A0ABW2ACB1</accession>
<keyword evidence="9" id="KW-0472">Membrane</keyword>
<feature type="transmembrane region" description="Helical" evidence="9">
    <location>
        <begin position="134"/>
        <end position="151"/>
    </location>
</feature>
<keyword evidence="9" id="KW-0812">Transmembrane</keyword>
<dbReference type="EMBL" id="JBHSWH010000001">
    <property type="protein sequence ID" value="MFC6704523.1"/>
    <property type="molecule type" value="Genomic_DNA"/>
</dbReference>
<sequence>MTLPAAFRTRGWATDATVAVLVTAVMIVLSGHIPVGSHTRRIDWIALVLLTIAGSAMGVCRRWPLAATGAVTLALCGFIARDYPNSPIWVTGWVVLVVLAWRTNRRTAVVGAVGMMTALSITAAVFGRGNLLESALYIGWGGAAIFLGEAVRSRRRYLTERRARAAATERGHEEEFARRLAEDRLRIARDLHDSVAHAMATINVQAGAAAHVLTRRPEVAGEALAVIQRASGEVLDELAVMLSVLREEDQSADRDPTPGLWDVARLVDGAAASSLAVTLSLDAPPQQLAPSISTAAYRVVQESLTNVLRHSVARQADVRVCARPGAQIEVHVVDAGPERLDRTDGTGVGIRGMRERVTSTGGLFDAGPTEHGGFAVHATWRRAS</sequence>
<protein>
    <recommendedName>
        <fullName evidence="2">histidine kinase</fullName>
        <ecNumber evidence="2">2.7.13.3</ecNumber>
    </recommendedName>
</protein>